<dbReference type="EMBL" id="JBHSDU010000014">
    <property type="protein sequence ID" value="MFC4312928.1"/>
    <property type="molecule type" value="Genomic_DNA"/>
</dbReference>
<dbReference type="PANTHER" id="PTHR23088:SF27">
    <property type="entry name" value="DEAMINATED GLUTATHIONE AMIDASE"/>
    <property type="match status" value="1"/>
</dbReference>
<evidence type="ECO:0000259" key="3">
    <source>
        <dbReference type="PROSITE" id="PS50263"/>
    </source>
</evidence>
<protein>
    <submittedName>
        <fullName evidence="4">Carbon-nitrogen hydrolase family protein</fullName>
    </submittedName>
</protein>
<keyword evidence="5" id="KW-1185">Reference proteome</keyword>
<dbReference type="Proteomes" id="UP001595904">
    <property type="component" value="Unassembled WGS sequence"/>
</dbReference>
<dbReference type="InterPro" id="IPR045254">
    <property type="entry name" value="Nit1/2_C-N_Hydrolase"/>
</dbReference>
<dbReference type="PROSITE" id="PS50263">
    <property type="entry name" value="CN_HYDROLASE"/>
    <property type="match status" value="1"/>
</dbReference>
<evidence type="ECO:0000256" key="1">
    <source>
        <dbReference type="ARBA" id="ARBA00010613"/>
    </source>
</evidence>
<name>A0ABV8SZ51_9GAMM</name>
<comment type="similarity">
    <text evidence="1">Belongs to the carbon-nitrogen hydrolase superfamily. NIT1/NIT2 family.</text>
</comment>
<gene>
    <name evidence="4" type="ORF">ACFPN2_27840</name>
</gene>
<organism evidence="4 5">
    <name type="scientific">Steroidobacter flavus</name>
    <dbReference type="NCBI Taxonomy" id="1842136"/>
    <lineage>
        <taxon>Bacteria</taxon>
        <taxon>Pseudomonadati</taxon>
        <taxon>Pseudomonadota</taxon>
        <taxon>Gammaproteobacteria</taxon>
        <taxon>Steroidobacterales</taxon>
        <taxon>Steroidobacteraceae</taxon>
        <taxon>Steroidobacter</taxon>
    </lineage>
</organism>
<comment type="caution">
    <text evidence="4">The sequence shown here is derived from an EMBL/GenBank/DDBJ whole genome shotgun (WGS) entry which is preliminary data.</text>
</comment>
<dbReference type="CDD" id="cd07572">
    <property type="entry name" value="nit"/>
    <property type="match status" value="1"/>
</dbReference>
<proteinExistence type="inferred from homology"/>
<dbReference type="GO" id="GO:0016787">
    <property type="term" value="F:hydrolase activity"/>
    <property type="evidence" value="ECO:0007669"/>
    <property type="project" value="UniProtKB-KW"/>
</dbReference>
<dbReference type="InterPro" id="IPR036526">
    <property type="entry name" value="C-N_Hydrolase_sf"/>
</dbReference>
<dbReference type="PANTHER" id="PTHR23088">
    <property type="entry name" value="NITRILASE-RELATED"/>
    <property type="match status" value="1"/>
</dbReference>
<dbReference type="Gene3D" id="3.60.110.10">
    <property type="entry name" value="Carbon-nitrogen hydrolase"/>
    <property type="match status" value="1"/>
</dbReference>
<dbReference type="SUPFAM" id="SSF56317">
    <property type="entry name" value="Carbon-nitrogen hydrolase"/>
    <property type="match status" value="1"/>
</dbReference>
<accession>A0ABV8SZ51</accession>
<keyword evidence="2 4" id="KW-0378">Hydrolase</keyword>
<evidence type="ECO:0000313" key="4">
    <source>
        <dbReference type="EMBL" id="MFC4312928.1"/>
    </source>
</evidence>
<dbReference type="RefSeq" id="WP_380602743.1">
    <property type="nucleotide sequence ID" value="NZ_JBHSDU010000014.1"/>
</dbReference>
<sequence>MSDAHHNSESSFGCACVQMTSGPDPARNLAEALELGQSATAARADFLTYPEAVDLLDPDAERVKAYARPLEQHEFVLGMRQLAARQKQWILIGSVTARSASGEIVNRSVLIGPTGAVLATYDKIHLFDAPANRDNPVPESVLYRAGGTARVFSLPWTTIGLSICYDLRFPLLFRALTHHGAKVLCVPAAFLQSTGEAHWHTLLRARAIENGCYVIAPAQCGVPHAGRKNYGHSLIVDPWGRVLADAGDQPGVVSAAIDLAVLDTARTALPCLVHERTFSMHTPNTAEAALNAHA</sequence>
<dbReference type="InterPro" id="IPR003010">
    <property type="entry name" value="C-N_Hydrolase"/>
</dbReference>
<evidence type="ECO:0000256" key="2">
    <source>
        <dbReference type="ARBA" id="ARBA00022801"/>
    </source>
</evidence>
<dbReference type="Pfam" id="PF00795">
    <property type="entry name" value="CN_hydrolase"/>
    <property type="match status" value="1"/>
</dbReference>
<dbReference type="InterPro" id="IPR001110">
    <property type="entry name" value="UPF0012_CS"/>
</dbReference>
<dbReference type="PROSITE" id="PS01227">
    <property type="entry name" value="UPF0012"/>
    <property type="match status" value="1"/>
</dbReference>
<evidence type="ECO:0000313" key="5">
    <source>
        <dbReference type="Proteomes" id="UP001595904"/>
    </source>
</evidence>
<feature type="domain" description="CN hydrolase" evidence="3">
    <location>
        <begin position="12"/>
        <end position="259"/>
    </location>
</feature>
<reference evidence="5" key="1">
    <citation type="journal article" date="2019" name="Int. J. Syst. Evol. Microbiol.">
        <title>The Global Catalogue of Microorganisms (GCM) 10K type strain sequencing project: providing services to taxonomists for standard genome sequencing and annotation.</title>
        <authorList>
            <consortium name="The Broad Institute Genomics Platform"/>
            <consortium name="The Broad Institute Genome Sequencing Center for Infectious Disease"/>
            <person name="Wu L."/>
            <person name="Ma J."/>
        </authorList>
    </citation>
    <scope>NUCLEOTIDE SEQUENCE [LARGE SCALE GENOMIC DNA]</scope>
    <source>
        <strain evidence="5">CGMCC 1.10759</strain>
    </source>
</reference>